<dbReference type="EMBL" id="JAUOPB010000011">
    <property type="protein sequence ID" value="MDO6423798.1"/>
    <property type="molecule type" value="Genomic_DNA"/>
</dbReference>
<evidence type="ECO:0000313" key="1">
    <source>
        <dbReference type="EMBL" id="MDO6423798.1"/>
    </source>
</evidence>
<dbReference type="RefSeq" id="WP_303493359.1">
    <property type="nucleotide sequence ID" value="NZ_JAUOPB010000011.1"/>
</dbReference>
<dbReference type="PANTHER" id="PTHR20974:SF0">
    <property type="entry name" value="UPF0585 PROTEIN CG18661"/>
    <property type="match status" value="1"/>
</dbReference>
<evidence type="ECO:0000313" key="2">
    <source>
        <dbReference type="Proteomes" id="UP001169760"/>
    </source>
</evidence>
<dbReference type="SUPFAM" id="SSF53335">
    <property type="entry name" value="S-adenosyl-L-methionine-dependent methyltransferases"/>
    <property type="match status" value="1"/>
</dbReference>
<proteinExistence type="predicted"/>
<organism evidence="1 2">
    <name type="scientific">Saccharophagus degradans</name>
    <dbReference type="NCBI Taxonomy" id="86304"/>
    <lineage>
        <taxon>Bacteria</taxon>
        <taxon>Pseudomonadati</taxon>
        <taxon>Pseudomonadota</taxon>
        <taxon>Gammaproteobacteria</taxon>
        <taxon>Cellvibrionales</taxon>
        <taxon>Cellvibrionaceae</taxon>
        <taxon>Saccharophagus</taxon>
    </lineage>
</organism>
<dbReference type="Gene3D" id="3.40.50.150">
    <property type="entry name" value="Vaccinia Virus protein VP39"/>
    <property type="match status" value="1"/>
</dbReference>
<accession>A0AAW7X7Z3</accession>
<comment type="caution">
    <text evidence="1">The sequence shown here is derived from an EMBL/GenBank/DDBJ whole genome shotgun (WGS) entry which is preliminary data.</text>
</comment>
<gene>
    <name evidence="1" type="ORF">Q4521_15045</name>
</gene>
<dbReference type="Pfam" id="PF06080">
    <property type="entry name" value="DUF938"/>
    <property type="match status" value="1"/>
</dbReference>
<dbReference type="InterPro" id="IPR029063">
    <property type="entry name" value="SAM-dependent_MTases_sf"/>
</dbReference>
<protein>
    <submittedName>
        <fullName evidence="1">DUF938 domain-containing protein</fullName>
    </submittedName>
</protein>
<dbReference type="InterPro" id="IPR010342">
    <property type="entry name" value="DUF938"/>
</dbReference>
<reference evidence="1" key="1">
    <citation type="submission" date="2023-07" db="EMBL/GenBank/DDBJ databases">
        <title>Genome content predicts the carbon catabolic preferences of heterotrophic bacteria.</title>
        <authorList>
            <person name="Gralka M."/>
        </authorList>
    </citation>
    <scope>NUCLEOTIDE SEQUENCE</scope>
    <source>
        <strain evidence="1">I3M17_2</strain>
    </source>
</reference>
<dbReference type="PANTHER" id="PTHR20974">
    <property type="entry name" value="UPF0585 PROTEIN CG18661"/>
    <property type="match status" value="1"/>
</dbReference>
<name>A0AAW7X7Z3_9GAMM</name>
<dbReference type="Proteomes" id="UP001169760">
    <property type="component" value="Unassembled WGS sequence"/>
</dbReference>
<dbReference type="AlphaFoldDB" id="A0AAW7X7Z3"/>
<sequence length="198" mass="22413">MTQKPFSQACENNKDPILTELKRLFTKVHRVLEIGSGTGQHAAYFAPQLRHLFWQPTDVAANLAGIELWVAEANAKNLGVSQVLNMERPNWRNFRFDAVYSANTAHIMAWPLVQTMIAGAAAELPQDGLFVLYGPFNYNGKYTSDSNERFDAHLRGVNSNQGIRHFEKVDECAQAARLVLQEDITMPANNRLLVWKKR</sequence>